<evidence type="ECO:0000313" key="1">
    <source>
        <dbReference type="EMBL" id="ADF27758.1"/>
    </source>
</evidence>
<accession>D5IEY6</accession>
<dbReference type="RefSeq" id="YP_003591093.1">
    <property type="nucleotide sequence ID" value="NC_014099.1"/>
</dbReference>
<evidence type="ECO:0000313" key="2">
    <source>
        <dbReference type="Proteomes" id="UP000008240"/>
    </source>
</evidence>
<dbReference type="GeneID" id="9086705"/>
<proteinExistence type="predicted"/>
<dbReference type="EMBL" id="GU080336">
    <property type="protein sequence ID" value="ADF27758.1"/>
    <property type="molecule type" value="Genomic_DNA"/>
</dbReference>
<dbReference type="Proteomes" id="UP000008240">
    <property type="component" value="Segment"/>
</dbReference>
<name>D5IEY6_9VIRU</name>
<sequence>MSDEEVTVQSIKDEKLRQSLIAYRETKNPLLLLSILDYLDVKIKPDAISAIIPEFQINDPKSISLGGIILHGRLFRVVLIVHDYIHIDMHEATEILHEVKKNEKD</sequence>
<reference evidence="1 2" key="1">
    <citation type="journal article" date="2010" name="J. Virol.">
        <title>Familial relationships in hyperthermo- and acidophilic archaeal viruses.</title>
        <authorList>
            <person name="Happonen L.J."/>
            <person name="Redder P."/>
            <person name="Peng X."/>
            <person name="Reigstad L.J."/>
            <person name="Prangishvili D."/>
            <person name="Butcher S.J."/>
        </authorList>
    </citation>
    <scope>NUCLEOTIDE SEQUENCE [LARGE SCALE GENOMIC DNA]</scope>
</reference>
<dbReference type="KEGG" id="vg:9086705"/>
<keyword evidence="2" id="KW-1185">Reference proteome</keyword>
<gene>
    <name evidence="1" type="ORF">STIV2_A105</name>
</gene>
<organism evidence="1 2">
    <name type="scientific">Sulfolobus turreted icosahedral virus 2</name>
    <dbReference type="NCBI Taxonomy" id="754004"/>
    <lineage>
        <taxon>Viruses</taxon>
        <taxon>Varidnaviria</taxon>
        <taxon>Abadenavirae</taxon>
        <taxon>Produgelaviricota</taxon>
        <taxon>Belvinaviricetes</taxon>
        <taxon>Belfryvirales</taxon>
        <taxon>Turriviridae</taxon>
        <taxon>Alphaturrivirus</taxon>
        <taxon>Alphaturrivirus hveragerdiense</taxon>
    </lineage>
</organism>
<protein>
    <submittedName>
        <fullName evidence="1">Uncharacterized protein</fullName>
    </submittedName>
</protein>